<evidence type="ECO:0000313" key="2">
    <source>
        <dbReference type="EMBL" id="GAA2355514.1"/>
    </source>
</evidence>
<protein>
    <submittedName>
        <fullName evidence="2">Uncharacterized protein</fullName>
    </submittedName>
</protein>
<keyword evidence="3" id="KW-1185">Reference proteome</keyword>
<name>A0ABP5TM74_9ACTN</name>
<sequence>MYVIKREIRGLRPHAAIVKDQLAKEKRFPARPDRAASEIPVGVGVTDPGPRNDACNVRAGGA</sequence>
<dbReference type="Proteomes" id="UP001501444">
    <property type="component" value="Unassembled WGS sequence"/>
</dbReference>
<accession>A0ABP5TM74</accession>
<evidence type="ECO:0000256" key="1">
    <source>
        <dbReference type="SAM" id="MobiDB-lite"/>
    </source>
</evidence>
<proteinExistence type="predicted"/>
<feature type="region of interest" description="Disordered" evidence="1">
    <location>
        <begin position="28"/>
        <end position="62"/>
    </location>
</feature>
<dbReference type="EMBL" id="BAAARV010000034">
    <property type="protein sequence ID" value="GAA2355514.1"/>
    <property type="molecule type" value="Genomic_DNA"/>
</dbReference>
<comment type="caution">
    <text evidence="2">The sequence shown here is derived from an EMBL/GenBank/DDBJ whole genome shotgun (WGS) entry which is preliminary data.</text>
</comment>
<reference evidence="3" key="1">
    <citation type="journal article" date="2019" name="Int. J. Syst. Evol. Microbiol.">
        <title>The Global Catalogue of Microorganisms (GCM) 10K type strain sequencing project: providing services to taxonomists for standard genome sequencing and annotation.</title>
        <authorList>
            <consortium name="The Broad Institute Genomics Platform"/>
            <consortium name="The Broad Institute Genome Sequencing Center for Infectious Disease"/>
            <person name="Wu L."/>
            <person name="Ma J."/>
        </authorList>
    </citation>
    <scope>NUCLEOTIDE SEQUENCE [LARGE SCALE GENOMIC DNA]</scope>
    <source>
        <strain evidence="3">JCM 3272</strain>
    </source>
</reference>
<gene>
    <name evidence="2" type="ORF">GCM10010170_047960</name>
</gene>
<evidence type="ECO:0000313" key="3">
    <source>
        <dbReference type="Proteomes" id="UP001501444"/>
    </source>
</evidence>
<organism evidence="2 3">
    <name type="scientific">Dactylosporangium salmoneum</name>
    <dbReference type="NCBI Taxonomy" id="53361"/>
    <lineage>
        <taxon>Bacteria</taxon>
        <taxon>Bacillati</taxon>
        <taxon>Actinomycetota</taxon>
        <taxon>Actinomycetes</taxon>
        <taxon>Micromonosporales</taxon>
        <taxon>Micromonosporaceae</taxon>
        <taxon>Dactylosporangium</taxon>
    </lineage>
</organism>